<dbReference type="AlphaFoldDB" id="A0A2J7ZIY0"/>
<comment type="caution">
    <text evidence="1">The sequence shown here is derived from an EMBL/GenBank/DDBJ whole genome shotgun (WGS) entry which is preliminary data.</text>
</comment>
<gene>
    <name evidence="1" type="ORF">TSOC_013963</name>
</gene>
<feature type="non-terminal residue" evidence="1">
    <location>
        <position position="614"/>
    </location>
</feature>
<evidence type="ECO:0000313" key="2">
    <source>
        <dbReference type="Proteomes" id="UP000236333"/>
    </source>
</evidence>
<name>A0A2J7ZIY0_9CHLO</name>
<reference evidence="1 2" key="1">
    <citation type="journal article" date="2017" name="Mol. Biol. Evol.">
        <title>The 4-celled Tetrabaena socialis nuclear genome reveals the essential components for genetic control of cell number at the origin of multicellularity in the volvocine lineage.</title>
        <authorList>
            <person name="Featherston J."/>
            <person name="Arakaki Y."/>
            <person name="Hanschen E.R."/>
            <person name="Ferris P.J."/>
            <person name="Michod R.E."/>
            <person name="Olson B.J.S.C."/>
            <person name="Nozaki H."/>
            <person name="Durand P.M."/>
        </authorList>
    </citation>
    <scope>NUCLEOTIDE SEQUENCE [LARGE SCALE GENOMIC DNA]</scope>
    <source>
        <strain evidence="1 2">NIES-571</strain>
    </source>
</reference>
<keyword evidence="2" id="KW-1185">Reference proteome</keyword>
<sequence length="614" mass="64154">MGSAPGAGCGAGDEAARRLAHVRDLVRQVLIAERLVANVELAVRNFQKQVRVMEVSWRGQLDSFSSSLQEVAAQKERLAADASTAGAQEDMDVPAACPALYLLLLLLAAASAPCRALRVDFGATMLTARELLAWAGPLPNGILSLVPETRDGQDLTLTSLCLFLVELPAPLGYQVNLPTLALASLFAVPAGARLLLQDVVVVLAVVDLYSAMNGICSIYDTDAFPYSPGVVVEGGVVHLIDHTSWAPDENGTAGAGGEVRWINVTLTCPGYGSTRPACAARPIREGWELDAAVLQPMLEATEGPVMLSLAPDVALPAGGSWAQVMVPAGRLLVLIGDPSLQLRRGRKSTLDLGGVEGAWVSLGMLNGLPPSMAHLRDLQLVNLPYSSMPRESLGLLALSMQSFGLTWCVHARNASGQSSNHELKPQLRVSRCTLVVSDPELAFLARAAAASVSGLGQPNLTALFGDGAGQPRVGGGPLMDGAEGSLLLEFLQLRSLVAFTDVTLVSASHYSGTHRNVSSFAALPGPPPLLPSALVWPPLLIHDKNVALQWGSAGTLMTSTLEEALLAVDSCGQAPSGRTVIVLSSTDDQSVPPVVSAAESCVVAGYPPALSGRR</sequence>
<dbReference type="Proteomes" id="UP000236333">
    <property type="component" value="Unassembled WGS sequence"/>
</dbReference>
<dbReference type="EMBL" id="PGGS01001588">
    <property type="protein sequence ID" value="PNH00225.1"/>
    <property type="molecule type" value="Genomic_DNA"/>
</dbReference>
<accession>A0A2J7ZIY0</accession>
<evidence type="ECO:0000313" key="1">
    <source>
        <dbReference type="EMBL" id="PNH00225.1"/>
    </source>
</evidence>
<proteinExistence type="predicted"/>
<organism evidence="1 2">
    <name type="scientific">Tetrabaena socialis</name>
    <dbReference type="NCBI Taxonomy" id="47790"/>
    <lineage>
        <taxon>Eukaryota</taxon>
        <taxon>Viridiplantae</taxon>
        <taxon>Chlorophyta</taxon>
        <taxon>core chlorophytes</taxon>
        <taxon>Chlorophyceae</taxon>
        <taxon>CS clade</taxon>
        <taxon>Chlamydomonadales</taxon>
        <taxon>Tetrabaenaceae</taxon>
        <taxon>Tetrabaena</taxon>
    </lineage>
</organism>
<protein>
    <submittedName>
        <fullName evidence="1">Uncharacterized protein</fullName>
    </submittedName>
</protein>